<reference evidence="9 10" key="1">
    <citation type="journal article" date="2015" name="Genome Announc.">
        <title>Expanding the biotechnology potential of lactobacilli through comparative genomics of 213 strains and associated genera.</title>
        <authorList>
            <person name="Sun Z."/>
            <person name="Harris H.M."/>
            <person name="McCann A."/>
            <person name="Guo C."/>
            <person name="Argimon S."/>
            <person name="Zhang W."/>
            <person name="Yang X."/>
            <person name="Jeffery I.B."/>
            <person name="Cooney J.C."/>
            <person name="Kagawa T.F."/>
            <person name="Liu W."/>
            <person name="Song Y."/>
            <person name="Salvetti E."/>
            <person name="Wrobel A."/>
            <person name="Rasinkangas P."/>
            <person name="Parkhill J."/>
            <person name="Rea M.C."/>
            <person name="O'Sullivan O."/>
            <person name="Ritari J."/>
            <person name="Douillard F.P."/>
            <person name="Paul Ross R."/>
            <person name="Yang R."/>
            <person name="Briner A.E."/>
            <person name="Felis G.E."/>
            <person name="de Vos W.M."/>
            <person name="Barrangou R."/>
            <person name="Klaenhammer T.R."/>
            <person name="Caufield P.W."/>
            <person name="Cui Y."/>
            <person name="Zhang H."/>
            <person name="O'Toole P.W."/>
        </authorList>
    </citation>
    <scope>NUCLEOTIDE SEQUENCE [LARGE SCALE GENOMIC DNA]</scope>
    <source>
        <strain evidence="9 10">DSM 18527</strain>
    </source>
</reference>
<dbReference type="PANTHER" id="PTHR10192">
    <property type="entry name" value="MOLYBDOPTERIN BIOSYNTHESIS PROTEIN"/>
    <property type="match status" value="1"/>
</dbReference>
<evidence type="ECO:0000256" key="3">
    <source>
        <dbReference type="ARBA" id="ARBA00013269"/>
    </source>
</evidence>
<dbReference type="Gene3D" id="2.40.340.10">
    <property type="entry name" value="MoeA, C-terminal, domain IV"/>
    <property type="match status" value="1"/>
</dbReference>
<dbReference type="PATRIC" id="fig|1423734.3.peg.1789"/>
<dbReference type="Gene3D" id="3.90.105.10">
    <property type="entry name" value="Molybdopterin biosynthesis moea protein, domain 2"/>
    <property type="match status" value="1"/>
</dbReference>
<dbReference type="Proteomes" id="UP000051236">
    <property type="component" value="Unassembled WGS sequence"/>
</dbReference>
<comment type="similarity">
    <text evidence="2 7">Belongs to the MoeA family.</text>
</comment>
<evidence type="ECO:0000259" key="8">
    <source>
        <dbReference type="SMART" id="SM00852"/>
    </source>
</evidence>
<sequence length="400" mass="43107">MPVESAQNILKQHVPIQSRSETVPLLAAQGRMLAQAVYAQAPVPSFARAGMDGYAVRTADIKGATPELPVTLAVLGHVYPGEDPSLFLGQPQTAVRVLTGSPIPTGFDGVIKQEWTNLDAKQVAIFHDIAPKTNVGAVGEDIPQGQQVLAKHSYLNYESLGILASLGVTDVTVLRPLRVGLIFTGSGIQTPGTPLNPGSIYNSLMYPLVTYIQSHGGVVVFKEYSDTSSHNFANIIRQYGSQVDLIITTGGVSVGDQDIVPKALAALRAKILFQGVAMKPGTPVLASLWQGHLILSLSGNLFAALVNFHLFYWPLLAQFFDNDQFALKQQTTTLTKGSMPPSKLRRFVRGQSNEEGVAITAKSHHASVLSDLIDNDCLIIQPQNTQLQSGDQVQILTWPR</sequence>
<dbReference type="UniPathway" id="UPA00344"/>
<dbReference type="InterPro" id="IPR036688">
    <property type="entry name" value="MoeA_C_domain_IV_sf"/>
</dbReference>
<comment type="cofactor">
    <cofactor evidence="7">
        <name>Mg(2+)</name>
        <dbReference type="ChEBI" id="CHEBI:18420"/>
    </cofactor>
</comment>
<dbReference type="Gene3D" id="3.40.980.10">
    <property type="entry name" value="MoaB/Mog-like domain"/>
    <property type="match status" value="1"/>
</dbReference>
<evidence type="ECO:0000313" key="10">
    <source>
        <dbReference type="Proteomes" id="UP000051236"/>
    </source>
</evidence>
<dbReference type="InterPro" id="IPR038987">
    <property type="entry name" value="MoeA-like"/>
</dbReference>
<comment type="pathway">
    <text evidence="7">Cofactor biosynthesis; molybdopterin biosynthesis.</text>
</comment>
<organism evidence="9 10">
    <name type="scientific">Agrilactobacillus composti DSM 18527 = JCM 14202</name>
    <dbReference type="NCBI Taxonomy" id="1423734"/>
    <lineage>
        <taxon>Bacteria</taxon>
        <taxon>Bacillati</taxon>
        <taxon>Bacillota</taxon>
        <taxon>Bacilli</taxon>
        <taxon>Lactobacillales</taxon>
        <taxon>Lactobacillaceae</taxon>
        <taxon>Agrilactobacillus</taxon>
    </lineage>
</organism>
<evidence type="ECO:0000256" key="7">
    <source>
        <dbReference type="RuleBase" id="RU365090"/>
    </source>
</evidence>
<keyword evidence="7" id="KW-0501">Molybdenum cofactor biosynthesis</keyword>
<dbReference type="InterPro" id="IPR036135">
    <property type="entry name" value="MoeA_linker/N_sf"/>
</dbReference>
<dbReference type="SMART" id="SM00852">
    <property type="entry name" value="MoCF_biosynth"/>
    <property type="match status" value="1"/>
</dbReference>
<name>A0A0R1XK98_9LACO</name>
<keyword evidence="5 7" id="KW-0500">Molybdenum</keyword>
<dbReference type="GO" id="GO:0006777">
    <property type="term" value="P:Mo-molybdopterin cofactor biosynthetic process"/>
    <property type="evidence" value="ECO:0007669"/>
    <property type="project" value="UniProtKB-UniRule"/>
</dbReference>
<dbReference type="STRING" id="1423734.FC83_GL001770"/>
<evidence type="ECO:0000256" key="5">
    <source>
        <dbReference type="ARBA" id="ARBA00022505"/>
    </source>
</evidence>
<evidence type="ECO:0000313" key="9">
    <source>
        <dbReference type="EMBL" id="KRM30634.1"/>
    </source>
</evidence>
<dbReference type="Gene3D" id="2.170.190.11">
    <property type="entry name" value="Molybdopterin biosynthesis moea protein, domain 3"/>
    <property type="match status" value="1"/>
</dbReference>
<comment type="caution">
    <text evidence="9">The sequence shown here is derived from an EMBL/GenBank/DDBJ whole genome shotgun (WGS) entry which is preliminary data.</text>
</comment>
<keyword evidence="7" id="KW-0479">Metal-binding</keyword>
<dbReference type="AlphaFoldDB" id="A0A0R1XK98"/>
<keyword evidence="7" id="KW-0808">Transferase</keyword>
<comment type="catalytic activity">
    <reaction evidence="6">
        <text>adenylyl-molybdopterin + molybdate = Mo-molybdopterin + AMP + H(+)</text>
        <dbReference type="Rhea" id="RHEA:35047"/>
        <dbReference type="ChEBI" id="CHEBI:15378"/>
        <dbReference type="ChEBI" id="CHEBI:36264"/>
        <dbReference type="ChEBI" id="CHEBI:62727"/>
        <dbReference type="ChEBI" id="CHEBI:71302"/>
        <dbReference type="ChEBI" id="CHEBI:456215"/>
        <dbReference type="EC" id="2.10.1.1"/>
    </reaction>
</comment>
<proteinExistence type="inferred from homology"/>
<dbReference type="eggNOG" id="COG0303">
    <property type="taxonomic scope" value="Bacteria"/>
</dbReference>
<dbReference type="PANTHER" id="PTHR10192:SF5">
    <property type="entry name" value="GEPHYRIN"/>
    <property type="match status" value="1"/>
</dbReference>
<dbReference type="InterPro" id="IPR001453">
    <property type="entry name" value="MoaB/Mog_dom"/>
</dbReference>
<feature type="domain" description="MoaB/Mog" evidence="8">
    <location>
        <begin position="180"/>
        <end position="318"/>
    </location>
</feature>
<dbReference type="InterPro" id="IPR036425">
    <property type="entry name" value="MoaB/Mog-like_dom_sf"/>
</dbReference>
<accession>A0A0R1XK98</accession>
<evidence type="ECO:0000256" key="6">
    <source>
        <dbReference type="ARBA" id="ARBA00047317"/>
    </source>
</evidence>
<evidence type="ECO:0000256" key="2">
    <source>
        <dbReference type="ARBA" id="ARBA00010763"/>
    </source>
</evidence>
<dbReference type="GO" id="GO:0005829">
    <property type="term" value="C:cytosol"/>
    <property type="evidence" value="ECO:0007669"/>
    <property type="project" value="TreeGrafter"/>
</dbReference>
<keyword evidence="10" id="KW-1185">Reference proteome</keyword>
<evidence type="ECO:0000256" key="1">
    <source>
        <dbReference type="ARBA" id="ARBA00002901"/>
    </source>
</evidence>
<gene>
    <name evidence="9" type="ORF">FC83_GL001770</name>
</gene>
<dbReference type="CDD" id="cd00887">
    <property type="entry name" value="MoeA"/>
    <property type="match status" value="1"/>
</dbReference>
<dbReference type="GO" id="GO:0046872">
    <property type="term" value="F:metal ion binding"/>
    <property type="evidence" value="ECO:0007669"/>
    <property type="project" value="UniProtKB-UniRule"/>
</dbReference>
<evidence type="ECO:0000256" key="4">
    <source>
        <dbReference type="ARBA" id="ARBA00021108"/>
    </source>
</evidence>
<dbReference type="Pfam" id="PF03453">
    <property type="entry name" value="MoeA_N"/>
    <property type="match status" value="1"/>
</dbReference>
<dbReference type="EC" id="2.10.1.1" evidence="3 7"/>
<dbReference type="InterPro" id="IPR005110">
    <property type="entry name" value="MoeA_linker/N"/>
</dbReference>
<dbReference type="SUPFAM" id="SSF63867">
    <property type="entry name" value="MoeA C-terminal domain-like"/>
    <property type="match status" value="1"/>
</dbReference>
<protein>
    <recommendedName>
        <fullName evidence="4 7">Molybdopterin molybdenumtransferase</fullName>
        <ecNumber evidence="3 7">2.10.1.1</ecNumber>
    </recommendedName>
</protein>
<dbReference type="EMBL" id="AZGA01000088">
    <property type="protein sequence ID" value="KRM30634.1"/>
    <property type="molecule type" value="Genomic_DNA"/>
</dbReference>
<dbReference type="SUPFAM" id="SSF63882">
    <property type="entry name" value="MoeA N-terminal region -like"/>
    <property type="match status" value="1"/>
</dbReference>
<comment type="function">
    <text evidence="1 7">Catalyzes the insertion of molybdate into adenylated molybdopterin with the concomitant release of AMP.</text>
</comment>
<dbReference type="Pfam" id="PF00994">
    <property type="entry name" value="MoCF_biosynth"/>
    <property type="match status" value="1"/>
</dbReference>
<keyword evidence="7" id="KW-0460">Magnesium</keyword>
<dbReference type="GO" id="GO:0061599">
    <property type="term" value="F:molybdopterin molybdotransferase activity"/>
    <property type="evidence" value="ECO:0007669"/>
    <property type="project" value="UniProtKB-UniRule"/>
</dbReference>
<dbReference type="SUPFAM" id="SSF53218">
    <property type="entry name" value="Molybdenum cofactor biosynthesis proteins"/>
    <property type="match status" value="1"/>
</dbReference>